<accession>A0ABP4M1V5</accession>
<keyword evidence="2" id="KW-1185">Reference proteome</keyword>
<protein>
    <submittedName>
        <fullName evidence="1">Uncharacterized protein</fullName>
    </submittedName>
</protein>
<dbReference type="EMBL" id="BAAANC010000002">
    <property type="protein sequence ID" value="GAA1534604.1"/>
    <property type="molecule type" value="Genomic_DNA"/>
</dbReference>
<name>A0ABP4M1V5_9ACTN</name>
<proteinExistence type="predicted"/>
<comment type="caution">
    <text evidence="1">The sequence shown here is derived from an EMBL/GenBank/DDBJ whole genome shotgun (WGS) entry which is preliminary data.</text>
</comment>
<dbReference type="Proteomes" id="UP001500363">
    <property type="component" value="Unassembled WGS sequence"/>
</dbReference>
<organism evidence="1 2">
    <name type="scientific">Kribbella lupini</name>
    <dbReference type="NCBI Taxonomy" id="291602"/>
    <lineage>
        <taxon>Bacteria</taxon>
        <taxon>Bacillati</taxon>
        <taxon>Actinomycetota</taxon>
        <taxon>Actinomycetes</taxon>
        <taxon>Propionibacteriales</taxon>
        <taxon>Kribbellaceae</taxon>
        <taxon>Kribbella</taxon>
    </lineage>
</organism>
<evidence type="ECO:0000313" key="1">
    <source>
        <dbReference type="EMBL" id="GAA1534604.1"/>
    </source>
</evidence>
<evidence type="ECO:0000313" key="2">
    <source>
        <dbReference type="Proteomes" id="UP001500363"/>
    </source>
</evidence>
<gene>
    <name evidence="1" type="ORF">GCM10009741_41290</name>
</gene>
<reference evidence="2" key="1">
    <citation type="journal article" date="2019" name="Int. J. Syst. Evol. Microbiol.">
        <title>The Global Catalogue of Microorganisms (GCM) 10K type strain sequencing project: providing services to taxonomists for standard genome sequencing and annotation.</title>
        <authorList>
            <consortium name="The Broad Institute Genomics Platform"/>
            <consortium name="The Broad Institute Genome Sequencing Center for Infectious Disease"/>
            <person name="Wu L."/>
            <person name="Ma J."/>
        </authorList>
    </citation>
    <scope>NUCLEOTIDE SEQUENCE [LARGE SCALE GENOMIC DNA]</scope>
    <source>
        <strain evidence="2">JCM 14303</strain>
    </source>
</reference>
<sequence length="69" mass="7288">MAGCGEEAAWDSEVAGVPEEVVPVGDEGREVRVAELVGFVVDPAEAVASLNRCAYGDLECFGYVGRRLD</sequence>